<evidence type="ECO:0000259" key="4">
    <source>
        <dbReference type="Pfam" id="PF22725"/>
    </source>
</evidence>
<keyword evidence="2" id="KW-0560">Oxidoreductase</keyword>
<dbReference type="Pfam" id="PF01408">
    <property type="entry name" value="GFO_IDH_MocA"/>
    <property type="match status" value="1"/>
</dbReference>
<dbReference type="RefSeq" id="WP_129047280.1">
    <property type="nucleotide sequence ID" value="NZ_SDHX01000001.1"/>
</dbReference>
<feature type="domain" description="GFO/IDH/MocA-like oxidoreductase" evidence="4">
    <location>
        <begin position="139"/>
        <end position="250"/>
    </location>
</feature>
<proteinExistence type="inferred from homology"/>
<name>A0A4Q1CA29_9BACT</name>
<dbReference type="InterPro" id="IPR055170">
    <property type="entry name" value="GFO_IDH_MocA-like_dom"/>
</dbReference>
<dbReference type="InterPro" id="IPR036291">
    <property type="entry name" value="NAD(P)-bd_dom_sf"/>
</dbReference>
<accession>A0A4Q1CA29</accession>
<dbReference type="GO" id="GO:0016491">
    <property type="term" value="F:oxidoreductase activity"/>
    <property type="evidence" value="ECO:0007669"/>
    <property type="project" value="UniProtKB-KW"/>
</dbReference>
<feature type="domain" description="Gfo/Idh/MocA-like oxidoreductase N-terminal" evidence="3">
    <location>
        <begin position="7"/>
        <end position="120"/>
    </location>
</feature>
<sequence length="334" mass="37305">MKIALQVGTAGWASSWVPFYEKSGAWKLGGVVSRSQEALDAFHLKHGRAMQSYTNYAEALKGDYDAVIISAPHQVHVPLAIQALRAGKRVLVEKPLSDSYTAALELAKVARETSGMVMVSQNFRYREPLWQLRATCRDLGPISAMRVEMIQEYADYLNKVAKNNRVSCLLEEVFIHQADQARFIVGANPTQVFTSAWADRWDESGQANNADVLVEFSNGTRFNYHGSWSTRGFKTTWAGSWRVRAEHGTIDWDGSEQGGVTLHPRKDASISLQAPVGFPGFDRIGILRELAAAIDERRPPACSLEDNLWSFRIVTAAVMSHEQRRPIEIAELLK</sequence>
<dbReference type="SUPFAM" id="SSF51735">
    <property type="entry name" value="NAD(P)-binding Rossmann-fold domains"/>
    <property type="match status" value="1"/>
</dbReference>
<evidence type="ECO:0000313" key="6">
    <source>
        <dbReference type="Proteomes" id="UP000290218"/>
    </source>
</evidence>
<dbReference type="Gene3D" id="3.40.50.720">
    <property type="entry name" value="NAD(P)-binding Rossmann-like Domain"/>
    <property type="match status" value="1"/>
</dbReference>
<keyword evidence="6" id="KW-1185">Reference proteome</keyword>
<comment type="similarity">
    <text evidence="1">Belongs to the Gfo/Idh/MocA family.</text>
</comment>
<dbReference type="InterPro" id="IPR000683">
    <property type="entry name" value="Gfo/Idh/MocA-like_OxRdtase_N"/>
</dbReference>
<comment type="caution">
    <text evidence="5">The sequence shown here is derived from an EMBL/GenBank/DDBJ whole genome shotgun (WGS) entry which is preliminary data.</text>
</comment>
<evidence type="ECO:0000259" key="3">
    <source>
        <dbReference type="Pfam" id="PF01408"/>
    </source>
</evidence>
<reference evidence="5 6" key="1">
    <citation type="submission" date="2019-01" db="EMBL/GenBank/DDBJ databases">
        <title>Lacunisphaera sp. strain TWA-58.</title>
        <authorList>
            <person name="Chen W.-M."/>
        </authorList>
    </citation>
    <scope>NUCLEOTIDE SEQUENCE [LARGE SCALE GENOMIC DNA]</scope>
    <source>
        <strain evidence="5 6">TWA-58</strain>
    </source>
</reference>
<dbReference type="Gene3D" id="3.30.360.10">
    <property type="entry name" value="Dihydrodipicolinate Reductase, domain 2"/>
    <property type="match status" value="1"/>
</dbReference>
<evidence type="ECO:0000256" key="2">
    <source>
        <dbReference type="ARBA" id="ARBA00023002"/>
    </source>
</evidence>
<protein>
    <submittedName>
        <fullName evidence="5">Gfo/Idh/MocA family oxidoreductase</fullName>
    </submittedName>
</protein>
<dbReference type="OrthoDB" id="9792935at2"/>
<dbReference type="EMBL" id="SDHX01000001">
    <property type="protein sequence ID" value="RXK55913.1"/>
    <property type="molecule type" value="Genomic_DNA"/>
</dbReference>
<evidence type="ECO:0000313" key="5">
    <source>
        <dbReference type="EMBL" id="RXK55913.1"/>
    </source>
</evidence>
<dbReference type="GO" id="GO:0000166">
    <property type="term" value="F:nucleotide binding"/>
    <property type="evidence" value="ECO:0007669"/>
    <property type="project" value="InterPro"/>
</dbReference>
<gene>
    <name evidence="5" type="ORF">ESB00_08545</name>
</gene>
<organism evidence="5 6">
    <name type="scientific">Oleiharenicola lentus</name>
    <dbReference type="NCBI Taxonomy" id="2508720"/>
    <lineage>
        <taxon>Bacteria</taxon>
        <taxon>Pseudomonadati</taxon>
        <taxon>Verrucomicrobiota</taxon>
        <taxon>Opitutia</taxon>
        <taxon>Opitutales</taxon>
        <taxon>Opitutaceae</taxon>
        <taxon>Oleiharenicola</taxon>
    </lineage>
</organism>
<dbReference type="PANTHER" id="PTHR43708">
    <property type="entry name" value="CONSERVED EXPRESSED OXIDOREDUCTASE (EUROFUNG)"/>
    <property type="match status" value="1"/>
</dbReference>
<dbReference type="PANTHER" id="PTHR43708:SF5">
    <property type="entry name" value="CONSERVED EXPRESSED OXIDOREDUCTASE (EUROFUNG)-RELATED"/>
    <property type="match status" value="1"/>
</dbReference>
<dbReference type="Proteomes" id="UP000290218">
    <property type="component" value="Unassembled WGS sequence"/>
</dbReference>
<evidence type="ECO:0000256" key="1">
    <source>
        <dbReference type="ARBA" id="ARBA00010928"/>
    </source>
</evidence>
<dbReference type="InterPro" id="IPR051317">
    <property type="entry name" value="Gfo/Idh/MocA_oxidoreduct"/>
</dbReference>
<dbReference type="SUPFAM" id="SSF55347">
    <property type="entry name" value="Glyceraldehyde-3-phosphate dehydrogenase-like, C-terminal domain"/>
    <property type="match status" value="1"/>
</dbReference>
<dbReference type="Pfam" id="PF22725">
    <property type="entry name" value="GFO_IDH_MocA_C3"/>
    <property type="match status" value="1"/>
</dbReference>
<dbReference type="AlphaFoldDB" id="A0A4Q1CA29"/>